<organism evidence="2 3">
    <name type="scientific">Pannus brasiliensis CCIBt3594</name>
    <dbReference type="NCBI Taxonomy" id="1427578"/>
    <lineage>
        <taxon>Bacteria</taxon>
        <taxon>Bacillati</taxon>
        <taxon>Cyanobacteriota</taxon>
        <taxon>Cyanophyceae</taxon>
        <taxon>Oscillatoriophycideae</taxon>
        <taxon>Chroococcales</taxon>
        <taxon>Microcystaceae</taxon>
        <taxon>Pannus</taxon>
    </lineage>
</organism>
<name>A0AAW9QWJ5_9CHRO</name>
<dbReference type="InterPro" id="IPR013424">
    <property type="entry name" value="Ice-binding_C"/>
</dbReference>
<evidence type="ECO:0000256" key="1">
    <source>
        <dbReference type="SAM" id="SignalP"/>
    </source>
</evidence>
<evidence type="ECO:0000313" key="2">
    <source>
        <dbReference type="EMBL" id="MEG3437099.1"/>
    </source>
</evidence>
<dbReference type="EMBL" id="JBAFSM010000012">
    <property type="protein sequence ID" value="MEG3437099.1"/>
    <property type="molecule type" value="Genomic_DNA"/>
</dbReference>
<dbReference type="Proteomes" id="UP001328733">
    <property type="component" value="Unassembled WGS sequence"/>
</dbReference>
<dbReference type="InterPro" id="IPR026374">
    <property type="entry name" value="Cyano_PEP"/>
</dbReference>
<dbReference type="NCBIfam" id="TIGR02595">
    <property type="entry name" value="PEP_CTERM"/>
    <property type="match status" value="1"/>
</dbReference>
<reference evidence="2 3" key="1">
    <citation type="submission" date="2024-01" db="EMBL/GenBank/DDBJ databases">
        <title>Genomic insights into the taxonomy and metabolism of the cyanobacterium Pannus brasiliensis CCIBt3594.</title>
        <authorList>
            <person name="Machado M."/>
            <person name="Botero N.B."/>
            <person name="Andreote A.P.D."/>
            <person name="Feitosa A.M.T."/>
            <person name="Popin R."/>
            <person name="Sivonen K."/>
            <person name="Fiore M.F."/>
        </authorList>
    </citation>
    <scope>NUCLEOTIDE SEQUENCE [LARGE SCALE GENOMIC DNA]</scope>
    <source>
        <strain evidence="2 3">CCIBt3594</strain>
    </source>
</reference>
<keyword evidence="1" id="KW-0732">Signal</keyword>
<keyword evidence="3" id="KW-1185">Reference proteome</keyword>
<feature type="signal peptide" evidence="1">
    <location>
        <begin position="1"/>
        <end position="26"/>
    </location>
</feature>
<gene>
    <name evidence="2" type="ORF">V0288_08215</name>
</gene>
<feature type="chain" id="PRO_5043858182" evidence="1">
    <location>
        <begin position="27"/>
        <end position="205"/>
    </location>
</feature>
<evidence type="ECO:0000313" key="3">
    <source>
        <dbReference type="Proteomes" id="UP001328733"/>
    </source>
</evidence>
<dbReference type="RefSeq" id="WP_332864580.1">
    <property type="nucleotide sequence ID" value="NZ_JBAFSM010000012.1"/>
</dbReference>
<protein>
    <submittedName>
        <fullName evidence="2">PEP-CTERM sorting domain-containing protein</fullName>
    </submittedName>
</protein>
<accession>A0AAW9QWJ5</accession>
<dbReference type="AlphaFoldDB" id="A0AAW9QWJ5"/>
<sequence>MKRILSTIAMAGILGIGIGFAPQANAFDLVGTFPGNDCAGAFGIPPNCNPANAGEDFAEYDSPLIVKFDFGLVDGKFGITETTWGVFGPLTGLFEFDFNVPSDDNNTGTGTWYYTPSEGDPLIKSYAVKGGPEGFNFFSSHLEKDALGRYFGEFFTPNTPSGTPAGLSHISFYDTAVQDVPEPSLLLGLGAVVGGGVFLRRRKSS</sequence>
<dbReference type="NCBIfam" id="TIGR04155">
    <property type="entry name" value="cyano_PEP"/>
    <property type="match status" value="1"/>
</dbReference>
<comment type="caution">
    <text evidence="2">The sequence shown here is derived from an EMBL/GenBank/DDBJ whole genome shotgun (WGS) entry which is preliminary data.</text>
</comment>
<proteinExistence type="predicted"/>